<reference evidence="1 2" key="1">
    <citation type="submission" date="2017-12" db="EMBL/GenBank/DDBJ databases">
        <title>Complete genome sequence and characterization of bacteriophage phiP4-3 infecting Proteus pennea.</title>
        <authorList>
            <person name="He Y."/>
            <person name="Yang H."/>
        </authorList>
    </citation>
    <scope>NUCLEOTIDE SEQUENCE [LARGE SCALE GENOMIC DNA]</scope>
</reference>
<dbReference type="EMBL" id="MG696114">
    <property type="protein sequence ID" value="AUM58609.1"/>
    <property type="molecule type" value="Genomic_DNA"/>
</dbReference>
<evidence type="ECO:0000313" key="1">
    <source>
        <dbReference type="EMBL" id="AUM58609.1"/>
    </source>
</evidence>
<dbReference type="Proteomes" id="UP000240538">
    <property type="component" value="Segment"/>
</dbReference>
<proteinExistence type="predicted"/>
<evidence type="ECO:0000313" key="2">
    <source>
        <dbReference type="Proteomes" id="UP000240538"/>
    </source>
</evidence>
<name>A0A2I6PFT9_9CAUD</name>
<organism evidence="1 2">
    <name type="scientific">Proteus phage phiP4-3</name>
    <dbReference type="NCBI Taxonomy" id="2065203"/>
    <lineage>
        <taxon>Viruses</taxon>
        <taxon>Duplodnaviria</taxon>
        <taxon>Heunggongvirae</taxon>
        <taxon>Uroviricota</taxon>
        <taxon>Caudoviricetes</taxon>
        <taxon>Pantevenvirales</taxon>
        <taxon>Straboviridae</taxon>
        <taxon>Bragavirus</taxon>
        <taxon>Bragavirus p43</taxon>
    </lineage>
</organism>
<sequence length="71" mass="8234">MVNTKTVDYLGLQLSVNDDVKYVAMESDGRLYGFTKRPYLNPGYIWVTPGDIFYIDKCSINVHWTKSLRKV</sequence>
<gene>
    <name evidence="1" type="ORF">phiP43_251</name>
</gene>
<keyword evidence="2" id="KW-1185">Reference proteome</keyword>
<protein>
    <submittedName>
        <fullName evidence="1">Uncharacterized protein</fullName>
    </submittedName>
</protein>
<accession>A0A2I6PFT9</accession>